<dbReference type="Proteomes" id="UP000196102">
    <property type="component" value="Unassembled WGS sequence"/>
</dbReference>
<gene>
    <name evidence="1" type="ORF">A9Q93_10085</name>
</gene>
<reference evidence="2" key="1">
    <citation type="journal article" date="2017" name="Proc. Natl. Acad. Sci. U.S.A.">
        <title>Simulation of Deepwater Horizon oil plume reveals substrate specialization within a complex community of hydrocarbon-degraders.</title>
        <authorList>
            <person name="Hu P."/>
            <person name="Dubinsky E.A."/>
            <person name="Probst A.J."/>
            <person name="Wang J."/>
            <person name="Sieber C.M.K."/>
            <person name="Tom L.M."/>
            <person name="Gardinali P."/>
            <person name="Banfield J.F."/>
            <person name="Atlas R.M."/>
            <person name="Andersen G.L."/>
        </authorList>
    </citation>
    <scope>NUCLEOTIDE SEQUENCE [LARGE SCALE GENOMIC DNA]</scope>
</reference>
<comment type="caution">
    <text evidence="1">The sequence shown here is derived from an EMBL/GenBank/DDBJ whole genome shotgun (WGS) entry which is preliminary data.</text>
</comment>
<evidence type="ECO:0000313" key="1">
    <source>
        <dbReference type="EMBL" id="OUS12667.1"/>
    </source>
</evidence>
<dbReference type="RefSeq" id="WP_303687306.1">
    <property type="nucleotide sequence ID" value="NZ_CAJXYO010000007.1"/>
</dbReference>
<name>A0A1Z8AQT8_9FLAO</name>
<dbReference type="EMBL" id="MAAX01000156">
    <property type="protein sequence ID" value="OUS12667.1"/>
    <property type="molecule type" value="Genomic_DNA"/>
</dbReference>
<organism evidence="1 2">
    <name type="scientific">Nonlabens dokdonensis</name>
    <dbReference type="NCBI Taxonomy" id="328515"/>
    <lineage>
        <taxon>Bacteria</taxon>
        <taxon>Pseudomonadati</taxon>
        <taxon>Bacteroidota</taxon>
        <taxon>Flavobacteriia</taxon>
        <taxon>Flavobacteriales</taxon>
        <taxon>Flavobacteriaceae</taxon>
        <taxon>Nonlabens</taxon>
    </lineage>
</organism>
<protein>
    <submittedName>
        <fullName evidence="1">Uncharacterized protein</fullName>
    </submittedName>
</protein>
<accession>A0A1Z8AQT8</accession>
<evidence type="ECO:0000313" key="2">
    <source>
        <dbReference type="Proteomes" id="UP000196102"/>
    </source>
</evidence>
<dbReference type="AlphaFoldDB" id="A0A1Z8AQT8"/>
<sequence length="147" mass="16658">MNRWSLFLISILCLQSYGQEIAGDGLKGFNLFLMPAPQIEVTLSLDSNNIINPNTGFSVTPGVGTVDMVAVYNESQLLKPKPFIPNSNTDYGRLRFKNDRTTTGVRLNNGNDFARQFRETNPAFFEANRNTAFQRSYNPLSCYNNFW</sequence>
<proteinExistence type="predicted"/>